<dbReference type="AlphaFoldDB" id="A0A0P1B223"/>
<evidence type="ECO:0000256" key="1">
    <source>
        <dbReference type="SAM" id="MobiDB-lite"/>
    </source>
</evidence>
<evidence type="ECO:0000313" key="3">
    <source>
        <dbReference type="Proteomes" id="UP000054928"/>
    </source>
</evidence>
<name>A0A0P1B223_PLAHL</name>
<protein>
    <submittedName>
        <fullName evidence="2">Uncharacterized protein</fullName>
    </submittedName>
</protein>
<evidence type="ECO:0000313" key="2">
    <source>
        <dbReference type="EMBL" id="CEG48743.1"/>
    </source>
</evidence>
<proteinExistence type="predicted"/>
<keyword evidence="3" id="KW-1185">Reference proteome</keyword>
<dbReference type="RefSeq" id="XP_024585112.1">
    <property type="nucleotide sequence ID" value="XM_024719854.1"/>
</dbReference>
<dbReference type="GeneID" id="36401604"/>
<dbReference type="EMBL" id="CCYD01003042">
    <property type="protein sequence ID" value="CEG48743.1"/>
    <property type="molecule type" value="Genomic_DNA"/>
</dbReference>
<feature type="compositionally biased region" description="Low complexity" evidence="1">
    <location>
        <begin position="39"/>
        <end position="48"/>
    </location>
</feature>
<accession>A0A0P1B223</accession>
<dbReference type="Proteomes" id="UP000054928">
    <property type="component" value="Unassembled WGS sequence"/>
</dbReference>
<organism evidence="2 3">
    <name type="scientific">Plasmopara halstedii</name>
    <name type="common">Downy mildew of sunflower</name>
    <dbReference type="NCBI Taxonomy" id="4781"/>
    <lineage>
        <taxon>Eukaryota</taxon>
        <taxon>Sar</taxon>
        <taxon>Stramenopiles</taxon>
        <taxon>Oomycota</taxon>
        <taxon>Peronosporomycetes</taxon>
        <taxon>Peronosporales</taxon>
        <taxon>Peronosporaceae</taxon>
        <taxon>Plasmopara</taxon>
    </lineage>
</organism>
<reference evidence="3" key="1">
    <citation type="submission" date="2014-09" db="EMBL/GenBank/DDBJ databases">
        <authorList>
            <person name="Sharma Rahul"/>
            <person name="Thines Marco"/>
        </authorList>
    </citation>
    <scope>NUCLEOTIDE SEQUENCE [LARGE SCALE GENOMIC DNA]</scope>
</reference>
<sequence>MWLMHENVHPLFWRTGYEMPRLGTSSDSDGDNGWRGETSNQNQKQKQSVNAKCNGNIGVMLLKAVMSARYEGC</sequence>
<feature type="region of interest" description="Disordered" evidence="1">
    <location>
        <begin position="18"/>
        <end position="49"/>
    </location>
</feature>